<dbReference type="EMBL" id="BAAAVV010000002">
    <property type="protein sequence ID" value="GAA3160695.1"/>
    <property type="molecule type" value="Genomic_DNA"/>
</dbReference>
<dbReference type="Proteomes" id="UP001499924">
    <property type="component" value="Unassembled WGS sequence"/>
</dbReference>
<reference evidence="2" key="1">
    <citation type="journal article" date="2019" name="Int. J. Syst. Evol. Microbiol.">
        <title>The Global Catalogue of Microorganisms (GCM) 10K type strain sequencing project: providing services to taxonomists for standard genome sequencing and annotation.</title>
        <authorList>
            <consortium name="The Broad Institute Genomics Platform"/>
            <consortium name="The Broad Institute Genome Sequencing Center for Infectious Disease"/>
            <person name="Wu L."/>
            <person name="Ma J."/>
        </authorList>
    </citation>
    <scope>NUCLEOTIDE SEQUENCE [LARGE SCALE GENOMIC DNA]</scope>
    <source>
        <strain evidence="2">JCM 15614</strain>
    </source>
</reference>
<evidence type="ECO:0008006" key="3">
    <source>
        <dbReference type="Google" id="ProtNLM"/>
    </source>
</evidence>
<keyword evidence="2" id="KW-1185">Reference proteome</keyword>
<comment type="caution">
    <text evidence="1">The sequence shown here is derived from an EMBL/GenBank/DDBJ whole genome shotgun (WGS) entry which is preliminary data.</text>
</comment>
<evidence type="ECO:0000313" key="2">
    <source>
        <dbReference type="Proteomes" id="UP001499924"/>
    </source>
</evidence>
<evidence type="ECO:0000313" key="1">
    <source>
        <dbReference type="EMBL" id="GAA3160695.1"/>
    </source>
</evidence>
<proteinExistence type="predicted"/>
<gene>
    <name evidence="1" type="ORF">GCM10010531_10320</name>
</gene>
<organism evidence="1 2">
    <name type="scientific">Blastococcus jejuensis</name>
    <dbReference type="NCBI Taxonomy" id="351224"/>
    <lineage>
        <taxon>Bacteria</taxon>
        <taxon>Bacillati</taxon>
        <taxon>Actinomycetota</taxon>
        <taxon>Actinomycetes</taxon>
        <taxon>Geodermatophilales</taxon>
        <taxon>Geodermatophilaceae</taxon>
        <taxon>Blastococcus</taxon>
    </lineage>
</organism>
<accession>A0ABP6P2B9</accession>
<name>A0ABP6P2B9_9ACTN</name>
<protein>
    <recommendedName>
        <fullName evidence="3">PknH-like extracellular domain-containing protein</fullName>
    </recommendedName>
</protein>
<sequence length="262" mass="25098">MSPALAGATVGGVSGAASSTPVRALVAVSTGVVLLAGCGGGGGSETAAGSSAPATSTAAQTTAPDLASGLLTAEAFDPAATVVAVSLEQLRAGAGLAGMGDDLTVTPEECAPAVQGTQPYLDAFDDVVGLSATSPSGVTVEILLRGGPTSGAVELLASAVQVCPQAQVSSPGIGTATVTFEEVPVPDLGDGAIGLRFTTVVAAADGTEVTVPALIGVFQDGDRLGILTSLADPRTPNAPAPDAAAFAALLGEAYDVQADALG</sequence>